<evidence type="ECO:0000256" key="7">
    <source>
        <dbReference type="SAM" id="SignalP"/>
    </source>
</evidence>
<dbReference type="InterPro" id="IPR037579">
    <property type="entry name" value="FIB_ANG-like"/>
</dbReference>
<feature type="signal peptide" evidence="7">
    <location>
        <begin position="1"/>
        <end position="24"/>
    </location>
</feature>
<reference evidence="9" key="3">
    <citation type="submission" date="2023-05" db="EMBL/GenBank/DDBJ databases">
        <authorList>
            <person name="Smith C.H."/>
        </authorList>
    </citation>
    <scope>NUCLEOTIDE SEQUENCE</scope>
    <source>
        <strain evidence="9">CHS0354</strain>
        <tissue evidence="9">Mantle</tissue>
    </source>
</reference>
<protein>
    <recommendedName>
        <fullName evidence="8">Fibrinogen C-terminal domain-containing protein</fullName>
    </recommendedName>
</protein>
<evidence type="ECO:0000256" key="6">
    <source>
        <dbReference type="ARBA" id="ARBA00023180"/>
    </source>
</evidence>
<accession>A0AAE0SSG8</accession>
<comment type="caution">
    <text evidence="9">The sequence shown here is derived from an EMBL/GenBank/DDBJ whole genome shotgun (WGS) entry which is preliminary data.</text>
</comment>
<dbReference type="SMART" id="SM00186">
    <property type="entry name" value="FBG"/>
    <property type="match status" value="1"/>
</dbReference>
<dbReference type="EMBL" id="JAEAOA010000290">
    <property type="protein sequence ID" value="KAK3597192.1"/>
    <property type="molecule type" value="Genomic_DNA"/>
</dbReference>
<sequence>MKLPGILQGVVLVSVLLLTISVTAKNATRRRKCKCEKYLGAVNKVIDTKLKEFEEMFSKFLEPMSDSYKKESAKLMDISVKIGEINGNMTDSQEELRREKYNLRLVWEHMYSQELNADSLNSNFKALDAIMKNLSLLVDKLEKMTNVGESGIISGDTFAMNDAPAATKASRKITTKITETTTTMVESPTTIASIQAEKLQYPKDCQEVYLNGGMQFLGDYYIIVKPAGATKPFKVLCKIFNHSGWTVIQRRMDGSVNFYRNWQDYKTGFGNPAGEFWLGNDNIYYLTNQGEAACKNISNVTLFTEQTKSRTKCSQYVMPVQNNPIL</sequence>
<gene>
    <name evidence="9" type="ORF">CHS0354_003692</name>
</gene>
<comment type="subcellular location">
    <subcellularLocation>
        <location evidence="1">Secreted</location>
    </subcellularLocation>
</comment>
<dbReference type="GO" id="GO:0005576">
    <property type="term" value="C:extracellular region"/>
    <property type="evidence" value="ECO:0007669"/>
    <property type="project" value="UniProtKB-SubCell"/>
</dbReference>
<evidence type="ECO:0000256" key="3">
    <source>
        <dbReference type="ARBA" id="ARBA00022729"/>
    </source>
</evidence>
<reference evidence="9" key="1">
    <citation type="journal article" date="2021" name="Genome Biol. Evol.">
        <title>A High-Quality Reference Genome for a Parasitic Bivalve with Doubly Uniparental Inheritance (Bivalvia: Unionida).</title>
        <authorList>
            <person name="Smith C.H."/>
        </authorList>
    </citation>
    <scope>NUCLEOTIDE SEQUENCE</scope>
    <source>
        <strain evidence="9">CHS0354</strain>
    </source>
</reference>
<organism evidence="9 10">
    <name type="scientific">Potamilus streckersoni</name>
    <dbReference type="NCBI Taxonomy" id="2493646"/>
    <lineage>
        <taxon>Eukaryota</taxon>
        <taxon>Metazoa</taxon>
        <taxon>Spiralia</taxon>
        <taxon>Lophotrochozoa</taxon>
        <taxon>Mollusca</taxon>
        <taxon>Bivalvia</taxon>
        <taxon>Autobranchia</taxon>
        <taxon>Heteroconchia</taxon>
        <taxon>Palaeoheterodonta</taxon>
        <taxon>Unionida</taxon>
        <taxon>Unionoidea</taxon>
        <taxon>Unionidae</taxon>
        <taxon>Ambleminae</taxon>
        <taxon>Lampsilini</taxon>
        <taxon>Potamilus</taxon>
    </lineage>
</organism>
<dbReference type="Pfam" id="PF00147">
    <property type="entry name" value="Fibrinogen_C"/>
    <property type="match status" value="1"/>
</dbReference>
<keyword evidence="6" id="KW-0325">Glycoprotein</keyword>
<feature type="chain" id="PRO_5042121334" description="Fibrinogen C-terminal domain-containing protein" evidence="7">
    <location>
        <begin position="25"/>
        <end position="326"/>
    </location>
</feature>
<evidence type="ECO:0000256" key="5">
    <source>
        <dbReference type="ARBA" id="ARBA00023157"/>
    </source>
</evidence>
<keyword evidence="4" id="KW-0175">Coiled coil</keyword>
<dbReference type="Gene3D" id="3.90.215.10">
    <property type="entry name" value="Gamma Fibrinogen, chain A, domain 1"/>
    <property type="match status" value="1"/>
</dbReference>
<proteinExistence type="predicted"/>
<dbReference type="SUPFAM" id="SSF56496">
    <property type="entry name" value="Fibrinogen C-terminal domain-like"/>
    <property type="match status" value="1"/>
</dbReference>
<dbReference type="InterPro" id="IPR036056">
    <property type="entry name" value="Fibrinogen-like_C"/>
</dbReference>
<keyword evidence="3 7" id="KW-0732">Signal</keyword>
<dbReference type="PANTHER" id="PTHR47221">
    <property type="entry name" value="FIBRINOGEN ALPHA CHAIN"/>
    <property type="match status" value="1"/>
</dbReference>
<evidence type="ECO:0000256" key="2">
    <source>
        <dbReference type="ARBA" id="ARBA00022525"/>
    </source>
</evidence>
<dbReference type="PANTHER" id="PTHR47221:SF6">
    <property type="entry name" value="FIBRINOGEN ALPHA CHAIN"/>
    <property type="match status" value="1"/>
</dbReference>
<evidence type="ECO:0000256" key="1">
    <source>
        <dbReference type="ARBA" id="ARBA00004613"/>
    </source>
</evidence>
<dbReference type="InterPro" id="IPR014716">
    <property type="entry name" value="Fibrinogen_a/b/g_C_1"/>
</dbReference>
<dbReference type="PROSITE" id="PS51406">
    <property type="entry name" value="FIBRINOGEN_C_2"/>
    <property type="match status" value="1"/>
</dbReference>
<reference evidence="9" key="2">
    <citation type="journal article" date="2021" name="Genome Biol. Evol.">
        <title>Developing a high-quality reference genome for a parasitic bivalve with doubly uniparental inheritance (Bivalvia: Unionida).</title>
        <authorList>
            <person name="Smith C.H."/>
        </authorList>
    </citation>
    <scope>NUCLEOTIDE SEQUENCE</scope>
    <source>
        <strain evidence="9">CHS0354</strain>
        <tissue evidence="9">Mantle</tissue>
    </source>
</reference>
<evidence type="ECO:0000259" key="8">
    <source>
        <dbReference type="PROSITE" id="PS51406"/>
    </source>
</evidence>
<name>A0AAE0SSG8_9BIVA</name>
<keyword evidence="2" id="KW-0964">Secreted</keyword>
<evidence type="ECO:0000313" key="9">
    <source>
        <dbReference type="EMBL" id="KAK3597192.1"/>
    </source>
</evidence>
<feature type="domain" description="Fibrinogen C-terminal" evidence="8">
    <location>
        <begin position="196"/>
        <end position="290"/>
    </location>
</feature>
<keyword evidence="10" id="KW-1185">Reference proteome</keyword>
<dbReference type="InterPro" id="IPR002181">
    <property type="entry name" value="Fibrinogen_a/b/g_C_dom"/>
</dbReference>
<dbReference type="AlphaFoldDB" id="A0AAE0SSG8"/>
<keyword evidence="5" id="KW-1015">Disulfide bond</keyword>
<dbReference type="Proteomes" id="UP001195483">
    <property type="component" value="Unassembled WGS sequence"/>
</dbReference>
<evidence type="ECO:0000256" key="4">
    <source>
        <dbReference type="ARBA" id="ARBA00023054"/>
    </source>
</evidence>
<evidence type="ECO:0000313" key="10">
    <source>
        <dbReference type="Proteomes" id="UP001195483"/>
    </source>
</evidence>